<comment type="caution">
    <text evidence="11">The sequence shown here is derived from an EMBL/GenBank/DDBJ whole genome shotgun (WGS) entry which is preliminary data.</text>
</comment>
<dbReference type="PROSITE" id="PS51873">
    <property type="entry name" value="TRIAD"/>
    <property type="match status" value="1"/>
</dbReference>
<evidence type="ECO:0000256" key="8">
    <source>
        <dbReference type="SAM" id="MobiDB-lite"/>
    </source>
</evidence>
<keyword evidence="4 7" id="KW-0863">Zinc-finger</keyword>
<feature type="region of interest" description="Disordered" evidence="8">
    <location>
        <begin position="627"/>
        <end position="661"/>
    </location>
</feature>
<accession>A0A8H2WAY4</accession>
<feature type="compositionally biased region" description="Polar residues" evidence="8">
    <location>
        <begin position="131"/>
        <end position="149"/>
    </location>
</feature>
<name>A0A8H2WAY4_9AGAM</name>
<dbReference type="InterPro" id="IPR001841">
    <property type="entry name" value="Znf_RING"/>
</dbReference>
<evidence type="ECO:0008006" key="13">
    <source>
        <dbReference type="Google" id="ProtNLM"/>
    </source>
</evidence>
<dbReference type="Proteomes" id="UP000663846">
    <property type="component" value="Unassembled WGS sequence"/>
</dbReference>
<keyword evidence="3" id="KW-0677">Repeat</keyword>
<keyword evidence="5" id="KW-0833">Ubl conjugation pathway</keyword>
<evidence type="ECO:0000313" key="11">
    <source>
        <dbReference type="EMBL" id="CAE6357328.1"/>
    </source>
</evidence>
<feature type="compositionally biased region" description="Polar residues" evidence="8">
    <location>
        <begin position="47"/>
        <end position="57"/>
    </location>
</feature>
<keyword evidence="2" id="KW-0479">Metal-binding</keyword>
<dbReference type="GO" id="GO:0008270">
    <property type="term" value="F:zinc ion binding"/>
    <property type="evidence" value="ECO:0007669"/>
    <property type="project" value="UniProtKB-KW"/>
</dbReference>
<dbReference type="EMBL" id="CAJMWS010000080">
    <property type="protein sequence ID" value="CAE6357328.1"/>
    <property type="molecule type" value="Genomic_DNA"/>
</dbReference>
<feature type="domain" description="RING-type" evidence="10">
    <location>
        <begin position="794"/>
        <end position="1015"/>
    </location>
</feature>
<feature type="compositionally biased region" description="Polar residues" evidence="8">
    <location>
        <begin position="96"/>
        <end position="108"/>
    </location>
</feature>
<keyword evidence="1" id="KW-0808">Transferase</keyword>
<dbReference type="InterPro" id="IPR031127">
    <property type="entry name" value="E3_UB_ligase_RBR"/>
</dbReference>
<gene>
    <name evidence="11" type="ORF">RDB_LOCUS15787</name>
</gene>
<dbReference type="Pfam" id="PF22191">
    <property type="entry name" value="IBR_1"/>
    <property type="match status" value="1"/>
</dbReference>
<feature type="compositionally biased region" description="Pro residues" evidence="8">
    <location>
        <begin position="205"/>
        <end position="219"/>
    </location>
</feature>
<evidence type="ECO:0000256" key="1">
    <source>
        <dbReference type="ARBA" id="ARBA00022679"/>
    </source>
</evidence>
<dbReference type="GO" id="GO:0004842">
    <property type="term" value="F:ubiquitin-protein transferase activity"/>
    <property type="evidence" value="ECO:0007669"/>
    <property type="project" value="InterPro"/>
</dbReference>
<evidence type="ECO:0000313" key="12">
    <source>
        <dbReference type="Proteomes" id="UP000663846"/>
    </source>
</evidence>
<dbReference type="SUPFAM" id="SSF57850">
    <property type="entry name" value="RING/U-box"/>
    <property type="match status" value="2"/>
</dbReference>
<dbReference type="InterPro" id="IPR013083">
    <property type="entry name" value="Znf_RING/FYVE/PHD"/>
</dbReference>
<feature type="domain" description="RING-type" evidence="9">
    <location>
        <begin position="798"/>
        <end position="845"/>
    </location>
</feature>
<dbReference type="AlphaFoldDB" id="A0A8H2WAY4"/>
<organism evidence="11 12">
    <name type="scientific">Rhizoctonia solani</name>
    <dbReference type="NCBI Taxonomy" id="456999"/>
    <lineage>
        <taxon>Eukaryota</taxon>
        <taxon>Fungi</taxon>
        <taxon>Dikarya</taxon>
        <taxon>Basidiomycota</taxon>
        <taxon>Agaricomycotina</taxon>
        <taxon>Agaricomycetes</taxon>
        <taxon>Cantharellales</taxon>
        <taxon>Ceratobasidiaceae</taxon>
        <taxon>Rhizoctonia</taxon>
    </lineage>
</organism>
<evidence type="ECO:0000256" key="3">
    <source>
        <dbReference type="ARBA" id="ARBA00022737"/>
    </source>
</evidence>
<evidence type="ECO:0000256" key="5">
    <source>
        <dbReference type="ARBA" id="ARBA00022786"/>
    </source>
</evidence>
<evidence type="ECO:0000256" key="2">
    <source>
        <dbReference type="ARBA" id="ARBA00022723"/>
    </source>
</evidence>
<dbReference type="InterPro" id="IPR044066">
    <property type="entry name" value="TRIAD_supradom"/>
</dbReference>
<evidence type="ECO:0000256" key="4">
    <source>
        <dbReference type="ARBA" id="ARBA00022771"/>
    </source>
</evidence>
<proteinExistence type="predicted"/>
<keyword evidence="6" id="KW-0862">Zinc</keyword>
<evidence type="ECO:0000259" key="10">
    <source>
        <dbReference type="PROSITE" id="PS51873"/>
    </source>
</evidence>
<dbReference type="Gene3D" id="3.30.40.10">
    <property type="entry name" value="Zinc/RING finger domain, C3HC4 (zinc finger)"/>
    <property type="match status" value="1"/>
</dbReference>
<sequence length="1020" mass="110382">MAQNPTASFFSRFGSPSTSPVNPATIDDRMQPTNKPKRKPSSRRVLSDQTSINNMSNPPVPHNVALHASSVPPVAGSKTFEPSRPAPRPPQRSNSTTEGLRSLAQRNMSTSSVSVNASSTSSFPALRRRQSVSTHPSASKSVDNINNHVMYSKSPPPTAHTRPLSPRQLGKLPANGSLPQLIPNHTGNPLPRPPNFIRPTTATPGPRPTHPPPPTPKPQHVPAAPRSSSDSSIQPKNWNPYRPTSPDSKRHRPTKMADPGPSTSNVEPPAKPTPAPATSTASSTHQPRPSTEDVTMNLARMILTPPHTQRMVTYPGTSQYSAGGPSACGLTSLNAVRCVLHLEQTIRVGGGQVGSGAVGLSILGTMTKLEFVKDVMGIASHWKSSEHLEVEDILGLPLFTRSLTCIGTEQRLTNRRNFKEILSVLQTTRTNNSAAAGVLITRPPEIISIMHFPASLPAPTPATFSSVQSAPQSSPSSVFAIFDSHTRPTHPTGSAFIVSASIDQTARYLEKLFAVDPEVLNDGGALLGAFDAHFVVPGDTPPNVSNPGAALSIRPTDPDVYAANLGMLAAQMELRAVRQRSQREVEMVMEQLRRSEGAYIRERRLRESRDTRVRELEARLHDIERARRQRREERRERDKSKKGSARASMATSPVEKDEDPLQTLIKGEAATGANETGEAEAKEDTLKVLTPEIQSALFDEPEVTEDKEEAPVGLEKPADDLDIATVAQIIEAAKPDPPAPRLSTGGAIGFLASIASRSIPFWTASHPPDPASIPTPATPNAPPLPDPDLPAPEITFHCDICQDTEPEVDVAIVEGCGHRFGRECLKGFVSSKLADGKFPILCPTCATGETGGTIGVVSSWLAESVGISQSEYERWTQFELAAYSFAIECTQCNRSYMVSREDYNDPASKSFTCAMPDCDHTWCKSCSTTIDKDKTHTCDGSAELTRLMEREGWKKCPGCQAPIEKSEGCNHMTCTTPACNTHFCYVCGGKVIQSVIRAEINEAIMQHFSNCKLFDVPDEE</sequence>
<feature type="compositionally biased region" description="Low complexity" evidence="8">
    <location>
        <begin position="109"/>
        <end position="122"/>
    </location>
</feature>
<dbReference type="Gene3D" id="1.20.120.1750">
    <property type="match status" value="1"/>
</dbReference>
<dbReference type="GO" id="GO:0016567">
    <property type="term" value="P:protein ubiquitination"/>
    <property type="evidence" value="ECO:0007669"/>
    <property type="project" value="InterPro"/>
</dbReference>
<feature type="compositionally biased region" description="Polar residues" evidence="8">
    <location>
        <begin position="226"/>
        <end position="237"/>
    </location>
</feature>
<evidence type="ECO:0000256" key="7">
    <source>
        <dbReference type="PROSITE-ProRule" id="PRU00175"/>
    </source>
</evidence>
<evidence type="ECO:0000259" key="9">
    <source>
        <dbReference type="PROSITE" id="PS50089"/>
    </source>
</evidence>
<feature type="compositionally biased region" description="Polar residues" evidence="8">
    <location>
        <begin position="1"/>
        <end position="22"/>
    </location>
</feature>
<dbReference type="PROSITE" id="PS50089">
    <property type="entry name" value="ZF_RING_2"/>
    <property type="match status" value="1"/>
</dbReference>
<dbReference type="PANTHER" id="PTHR11685">
    <property type="entry name" value="RBR FAMILY RING FINGER AND IBR DOMAIN-CONTAINING"/>
    <property type="match status" value="1"/>
</dbReference>
<evidence type="ECO:0000256" key="6">
    <source>
        <dbReference type="ARBA" id="ARBA00022833"/>
    </source>
</evidence>
<dbReference type="SMART" id="SM00184">
    <property type="entry name" value="RING"/>
    <property type="match status" value="2"/>
</dbReference>
<dbReference type="CDD" id="cd22584">
    <property type="entry name" value="Rcat_RBR_unk"/>
    <property type="match status" value="1"/>
</dbReference>
<feature type="region of interest" description="Disordered" evidence="8">
    <location>
        <begin position="1"/>
        <end position="291"/>
    </location>
</feature>
<feature type="compositionally biased region" description="Basic and acidic residues" evidence="8">
    <location>
        <begin position="627"/>
        <end position="641"/>
    </location>
</feature>
<reference evidence="11" key="1">
    <citation type="submission" date="2021-01" db="EMBL/GenBank/DDBJ databases">
        <authorList>
            <person name="Kaushik A."/>
        </authorList>
    </citation>
    <scope>NUCLEOTIDE SEQUENCE</scope>
    <source>
        <strain evidence="11">AG1-1C</strain>
    </source>
</reference>
<protein>
    <recommendedName>
        <fullName evidence="13">RING-type domain-containing protein</fullName>
    </recommendedName>
</protein>